<dbReference type="EMBL" id="RRYP01007663">
    <property type="protein sequence ID" value="TNV80321.1"/>
    <property type="molecule type" value="Genomic_DNA"/>
</dbReference>
<keyword evidence="4 6" id="KW-0472">Membrane</keyword>
<keyword evidence="9" id="KW-1185">Reference proteome</keyword>
<proteinExistence type="predicted"/>
<reference evidence="8" key="1">
    <citation type="submission" date="2019-06" db="EMBL/GenBank/DDBJ databases">
        <authorList>
            <person name="Zheng W."/>
        </authorList>
    </citation>
    <scope>NUCLEOTIDE SEQUENCE</scope>
    <source>
        <strain evidence="8">QDHG01</strain>
    </source>
</reference>
<feature type="region of interest" description="Disordered" evidence="5">
    <location>
        <begin position="372"/>
        <end position="468"/>
    </location>
</feature>
<evidence type="ECO:0000313" key="9">
    <source>
        <dbReference type="Proteomes" id="UP000785679"/>
    </source>
</evidence>
<evidence type="ECO:0000256" key="1">
    <source>
        <dbReference type="ARBA" id="ARBA00004167"/>
    </source>
</evidence>
<feature type="compositionally biased region" description="Basic and acidic residues" evidence="5">
    <location>
        <begin position="396"/>
        <end position="406"/>
    </location>
</feature>
<dbReference type="Proteomes" id="UP000785679">
    <property type="component" value="Unassembled WGS sequence"/>
</dbReference>
<sequence>MKFRKVQTIIVSAALASILLCSSQSEAKSFLPRTKRILQTDPITPETPTTPPETPTTTPETPTTPPETPTTPPETPTTPPETPTETPTTPPETPTTPPETPTTPPETPTDPPAPPTDPPAPPTDPPAPPTDPPAPTPPTEPPVPPPTPEENFPDLSCFRCVYLDYLYDMRGCYRNNATRTNAGAIKTFNGCVSEGYYLVDNTVDVNITDLRNETFAFERSCNATNEEIQVNLYNPLMDVNQVNASIHTPDLAEGTQDAYVATVCGKQSGCGQAGKGLIGYETSFEEKLSFWMICLGNPVLNTTLSIQAAYLRNWTEGVSEDEEEGLSRGGIAGIVIACVVAFLFIVGLLFSLKGTLWFKNKCSCCKNRIASPRDSNSMDQKENERTATGIAGSSNDIKHQPEHRGEIQPNNKGNDLTRQPVSGGIDHEGQVNGGPGELNSTGQNLLPNGKHKSHEQAKDSQSSTHGGILPSIIVNKEGAAKEWNALDHEQHLSGPGSDRAFSQSTQVYNEETEVLSKIEYLNLSSKNILLIPE</sequence>
<feature type="region of interest" description="Disordered" evidence="5">
    <location>
        <begin position="27"/>
        <end position="154"/>
    </location>
</feature>
<dbReference type="GO" id="GO:0071944">
    <property type="term" value="C:cell periphery"/>
    <property type="evidence" value="ECO:0007669"/>
    <property type="project" value="UniProtKB-ARBA"/>
</dbReference>
<dbReference type="PRINTS" id="PR01217">
    <property type="entry name" value="PRICHEXTENSN"/>
</dbReference>
<evidence type="ECO:0000256" key="6">
    <source>
        <dbReference type="SAM" id="Phobius"/>
    </source>
</evidence>
<evidence type="ECO:0000256" key="4">
    <source>
        <dbReference type="ARBA" id="ARBA00023136"/>
    </source>
</evidence>
<name>A0A8J8NUF5_HALGN</name>
<feature type="chain" id="PRO_5035251247" evidence="7">
    <location>
        <begin position="28"/>
        <end position="533"/>
    </location>
</feature>
<evidence type="ECO:0000256" key="3">
    <source>
        <dbReference type="ARBA" id="ARBA00022989"/>
    </source>
</evidence>
<evidence type="ECO:0000256" key="7">
    <source>
        <dbReference type="SAM" id="SignalP"/>
    </source>
</evidence>
<evidence type="ECO:0000313" key="8">
    <source>
        <dbReference type="EMBL" id="TNV80321.1"/>
    </source>
</evidence>
<keyword evidence="7" id="KW-0732">Signal</keyword>
<keyword evidence="2 6" id="KW-0812">Transmembrane</keyword>
<organism evidence="8 9">
    <name type="scientific">Halteria grandinella</name>
    <dbReference type="NCBI Taxonomy" id="5974"/>
    <lineage>
        <taxon>Eukaryota</taxon>
        <taxon>Sar</taxon>
        <taxon>Alveolata</taxon>
        <taxon>Ciliophora</taxon>
        <taxon>Intramacronucleata</taxon>
        <taxon>Spirotrichea</taxon>
        <taxon>Stichotrichia</taxon>
        <taxon>Sporadotrichida</taxon>
        <taxon>Halteriidae</taxon>
        <taxon>Halteria</taxon>
    </lineage>
</organism>
<gene>
    <name evidence="8" type="ORF">FGO68_gene3728</name>
</gene>
<comment type="subcellular location">
    <subcellularLocation>
        <location evidence="1">Membrane</location>
        <topology evidence="1">Single-pass membrane protein</topology>
    </subcellularLocation>
</comment>
<dbReference type="PANTHER" id="PTHR15549">
    <property type="entry name" value="PAIRED IMMUNOGLOBULIN-LIKE TYPE 2 RECEPTOR"/>
    <property type="match status" value="1"/>
</dbReference>
<evidence type="ECO:0000256" key="5">
    <source>
        <dbReference type="SAM" id="MobiDB-lite"/>
    </source>
</evidence>
<protein>
    <submittedName>
        <fullName evidence="8">Uncharacterized protein</fullName>
    </submittedName>
</protein>
<feature type="transmembrane region" description="Helical" evidence="6">
    <location>
        <begin position="331"/>
        <end position="352"/>
    </location>
</feature>
<feature type="signal peptide" evidence="7">
    <location>
        <begin position="1"/>
        <end position="27"/>
    </location>
</feature>
<comment type="caution">
    <text evidence="8">The sequence shown here is derived from an EMBL/GenBank/DDBJ whole genome shotgun (WGS) entry which is preliminary data.</text>
</comment>
<dbReference type="AlphaFoldDB" id="A0A8J8NUF5"/>
<feature type="compositionally biased region" description="Polar residues" evidence="5">
    <location>
        <begin position="408"/>
        <end position="420"/>
    </location>
</feature>
<dbReference type="GO" id="GO:0016020">
    <property type="term" value="C:membrane"/>
    <property type="evidence" value="ECO:0007669"/>
    <property type="project" value="UniProtKB-SubCell"/>
</dbReference>
<evidence type="ECO:0000256" key="2">
    <source>
        <dbReference type="ARBA" id="ARBA00022692"/>
    </source>
</evidence>
<feature type="compositionally biased region" description="Pro residues" evidence="5">
    <location>
        <begin position="62"/>
        <end position="148"/>
    </location>
</feature>
<accession>A0A8J8NUF5</accession>
<dbReference type="InterPro" id="IPR051694">
    <property type="entry name" value="Immunoregulatory_rcpt-like"/>
</dbReference>
<keyword evidence="3 6" id="KW-1133">Transmembrane helix</keyword>